<proteinExistence type="predicted"/>
<protein>
    <submittedName>
        <fullName evidence="2">Uncharacterized protein</fullName>
    </submittedName>
</protein>
<feature type="transmembrane region" description="Helical" evidence="1">
    <location>
        <begin position="6"/>
        <end position="24"/>
    </location>
</feature>
<accession>A0A1M5S0K6</accession>
<dbReference type="EMBL" id="FQXB01000005">
    <property type="protein sequence ID" value="SHH32127.1"/>
    <property type="molecule type" value="Genomic_DNA"/>
</dbReference>
<gene>
    <name evidence="2" type="ORF">SAMN05444003_2799</name>
</gene>
<evidence type="ECO:0000256" key="1">
    <source>
        <dbReference type="SAM" id="Phobius"/>
    </source>
</evidence>
<sequence>MLLDGLFFPAVILAVLSWMVPKLLSFVMPEGVKPLLLLALLSTLILFLLSSVFFFVLYLWQGATLARLAEGGLSTNILLFGRLGMIAGMIWAPIMVLSVAALPRRWKKEVW</sequence>
<dbReference type="RefSeq" id="WP_072902092.1">
    <property type="nucleotide sequence ID" value="NZ_FQXB01000005.1"/>
</dbReference>
<feature type="transmembrane region" description="Helical" evidence="1">
    <location>
        <begin position="36"/>
        <end position="60"/>
    </location>
</feature>
<name>A0A1M5S0K6_9RHOB</name>
<keyword evidence="3" id="KW-1185">Reference proteome</keyword>
<keyword evidence="1" id="KW-0472">Membrane</keyword>
<dbReference type="Proteomes" id="UP000184074">
    <property type="component" value="Unassembled WGS sequence"/>
</dbReference>
<dbReference type="STRING" id="1508389.SAMN05444003_2799"/>
<keyword evidence="1" id="KW-1133">Transmembrane helix</keyword>
<feature type="transmembrane region" description="Helical" evidence="1">
    <location>
        <begin position="80"/>
        <end position="102"/>
    </location>
</feature>
<dbReference type="AlphaFoldDB" id="A0A1M5S0K6"/>
<reference evidence="2 3" key="1">
    <citation type="submission" date="2016-11" db="EMBL/GenBank/DDBJ databases">
        <authorList>
            <person name="Jaros S."/>
            <person name="Januszkiewicz K."/>
            <person name="Wedrychowicz H."/>
        </authorList>
    </citation>
    <scope>NUCLEOTIDE SEQUENCE [LARGE SCALE GENOMIC DNA]</scope>
    <source>
        <strain evidence="2 3">DSM 28715</strain>
    </source>
</reference>
<keyword evidence="1" id="KW-0812">Transmembrane</keyword>
<evidence type="ECO:0000313" key="3">
    <source>
        <dbReference type="Proteomes" id="UP000184074"/>
    </source>
</evidence>
<dbReference type="OrthoDB" id="7652057at2"/>
<organism evidence="2 3">
    <name type="scientific">Cognatiyoonia sediminum</name>
    <dbReference type="NCBI Taxonomy" id="1508389"/>
    <lineage>
        <taxon>Bacteria</taxon>
        <taxon>Pseudomonadati</taxon>
        <taxon>Pseudomonadota</taxon>
        <taxon>Alphaproteobacteria</taxon>
        <taxon>Rhodobacterales</taxon>
        <taxon>Paracoccaceae</taxon>
        <taxon>Cognatiyoonia</taxon>
    </lineage>
</organism>
<evidence type="ECO:0000313" key="2">
    <source>
        <dbReference type="EMBL" id="SHH32127.1"/>
    </source>
</evidence>